<evidence type="ECO:0000313" key="8">
    <source>
        <dbReference type="Proteomes" id="UP000050417"/>
    </source>
</evidence>
<dbReference type="Pfam" id="PF01476">
    <property type="entry name" value="LysM"/>
    <property type="match status" value="1"/>
</dbReference>
<evidence type="ECO:0000256" key="3">
    <source>
        <dbReference type="ARBA" id="ARBA00022729"/>
    </source>
</evidence>
<keyword evidence="2" id="KW-0964">Secreted</keyword>
<dbReference type="Gene3D" id="3.10.350.10">
    <property type="entry name" value="LysM domain"/>
    <property type="match status" value="1"/>
</dbReference>
<dbReference type="GO" id="GO:0005576">
    <property type="term" value="C:extracellular region"/>
    <property type="evidence" value="ECO:0007669"/>
    <property type="project" value="UniProtKB-SubCell"/>
</dbReference>
<comment type="caution">
    <text evidence="7">The sequence shown here is derived from an EMBL/GenBank/DDBJ whole genome shotgun (WGS) entry which is preliminary data.</text>
</comment>
<comment type="subcellular location">
    <subcellularLocation>
        <location evidence="1">Secreted</location>
    </subcellularLocation>
</comment>
<dbReference type="EMBL" id="LGCL01000022">
    <property type="protein sequence ID" value="KPL77654.1"/>
    <property type="molecule type" value="Genomic_DNA"/>
</dbReference>
<keyword evidence="8" id="KW-1185">Reference proteome</keyword>
<organism evidence="7 8">
    <name type="scientific">Ornatilinea apprima</name>
    <dbReference type="NCBI Taxonomy" id="1134406"/>
    <lineage>
        <taxon>Bacteria</taxon>
        <taxon>Bacillati</taxon>
        <taxon>Chloroflexota</taxon>
        <taxon>Anaerolineae</taxon>
        <taxon>Anaerolineales</taxon>
        <taxon>Anaerolineaceae</taxon>
        <taxon>Ornatilinea</taxon>
    </lineage>
</organism>
<accession>A0A0P6XBI4</accession>
<name>A0A0P6XBI4_9CHLR</name>
<dbReference type="SUPFAM" id="SSF54106">
    <property type="entry name" value="LysM domain"/>
    <property type="match status" value="1"/>
</dbReference>
<keyword evidence="4" id="KW-1133">Transmembrane helix</keyword>
<feature type="transmembrane region" description="Helical" evidence="4">
    <location>
        <begin position="233"/>
        <end position="253"/>
    </location>
</feature>
<gene>
    <name evidence="7" type="ORF">ADN00_08645</name>
</gene>
<dbReference type="SUPFAM" id="SSF117074">
    <property type="entry name" value="Hypothetical protein PA1324"/>
    <property type="match status" value="1"/>
</dbReference>
<dbReference type="Proteomes" id="UP000050417">
    <property type="component" value="Unassembled WGS sequence"/>
</dbReference>
<proteinExistence type="predicted"/>
<dbReference type="InterPro" id="IPR033764">
    <property type="entry name" value="Sdr_B"/>
</dbReference>
<feature type="chain" id="PRO_5006132966" description="LysM domain-containing protein" evidence="5">
    <location>
        <begin position="27"/>
        <end position="258"/>
    </location>
</feature>
<dbReference type="InterPro" id="IPR013783">
    <property type="entry name" value="Ig-like_fold"/>
</dbReference>
<dbReference type="Gene3D" id="2.60.40.10">
    <property type="entry name" value="Immunoglobulins"/>
    <property type="match status" value="1"/>
</dbReference>
<keyword evidence="4" id="KW-0812">Transmembrane</keyword>
<dbReference type="PROSITE" id="PS51782">
    <property type="entry name" value="LYSM"/>
    <property type="match status" value="1"/>
</dbReference>
<dbReference type="InterPro" id="IPR018392">
    <property type="entry name" value="LysM"/>
</dbReference>
<dbReference type="InterPro" id="IPR036779">
    <property type="entry name" value="LysM_dom_sf"/>
</dbReference>
<evidence type="ECO:0000256" key="4">
    <source>
        <dbReference type="SAM" id="Phobius"/>
    </source>
</evidence>
<feature type="domain" description="LysM" evidence="6">
    <location>
        <begin position="46"/>
        <end position="90"/>
    </location>
</feature>
<evidence type="ECO:0000256" key="1">
    <source>
        <dbReference type="ARBA" id="ARBA00004613"/>
    </source>
</evidence>
<feature type="signal peptide" evidence="5">
    <location>
        <begin position="1"/>
        <end position="26"/>
    </location>
</feature>
<protein>
    <recommendedName>
        <fullName evidence="6">LysM domain-containing protein</fullName>
    </recommendedName>
</protein>
<sequence length="258" mass="27243">MKKRLFLLTSLILTGLLALLAAPVTATPQQPQAFYQTPTPGADGRIIYIVKPGDSCLSISLLTGVELNDLRLLNNLDEECLLTEGKQLLLGVVTEPTVTPGPSPTPTQALPTPTPFNGSGEICVFLFEDLNGNALAEELELSIAGGAVSITDREGEVSLTGETTTDPEPLCFSELAEGEYNISVAPPEGYNPTTAMNYPLILRAGDRSILDFGAQLSSEAQPLAPSEGGRSPVMAIVGGLLLLGGIGLGVYFWRARKF</sequence>
<keyword evidence="4" id="KW-0472">Membrane</keyword>
<keyword evidence="3 5" id="KW-0732">Signal</keyword>
<dbReference type="OrthoDB" id="163505at2"/>
<evidence type="ECO:0000256" key="5">
    <source>
        <dbReference type="SAM" id="SignalP"/>
    </source>
</evidence>
<dbReference type="RefSeq" id="WP_075062595.1">
    <property type="nucleotide sequence ID" value="NZ_LGCL01000022.1"/>
</dbReference>
<dbReference type="AlphaFoldDB" id="A0A0P6XBI4"/>
<evidence type="ECO:0000259" key="6">
    <source>
        <dbReference type="PROSITE" id="PS51782"/>
    </source>
</evidence>
<reference evidence="7 8" key="1">
    <citation type="submission" date="2015-07" db="EMBL/GenBank/DDBJ databases">
        <title>Genome sequence of Ornatilinea apprima DSM 23815.</title>
        <authorList>
            <person name="Hemp J."/>
            <person name="Ward L.M."/>
            <person name="Pace L.A."/>
            <person name="Fischer W.W."/>
        </authorList>
    </citation>
    <scope>NUCLEOTIDE SEQUENCE [LARGE SCALE GENOMIC DNA]</scope>
    <source>
        <strain evidence="7 8">P3M-1</strain>
    </source>
</reference>
<evidence type="ECO:0000313" key="7">
    <source>
        <dbReference type="EMBL" id="KPL77654.1"/>
    </source>
</evidence>
<evidence type="ECO:0000256" key="2">
    <source>
        <dbReference type="ARBA" id="ARBA00022525"/>
    </source>
</evidence>
<dbReference type="Pfam" id="PF17210">
    <property type="entry name" value="SdrD_B"/>
    <property type="match status" value="1"/>
</dbReference>